<sequence length="319" mass="35833">MRVIVIGGTGHIGTYLVPRLVKAGHSVVCISRQQANPYINHEAWKSVEHVTIDRLRSEENGDFGAQIASLNGDIIIDLICFTPQSAQGLVEALRDSVQHFLHCGTMWVHGYSEQVPTTENQKRNPFGSYGINKAKIEAYLLSFHQKCGFPATILHPGHITGPGWLPVNPAGNLNPQIFVRLAKGEEIILPNLGMETVHHVHADDVAQAFVRAIENKQSSIGESFHIVSEQALTLRGYAEEMSRMFGQEPKLKFLPWEEWQKEVSKRDKELTWDHIAHSPCGSISKAKNLLNYQPRYSSLQAVQEAVEHYFEKEGIKNNR</sequence>
<dbReference type="Pfam" id="PF01370">
    <property type="entry name" value="Epimerase"/>
    <property type="match status" value="1"/>
</dbReference>
<organism evidence="2 3">
    <name type="scientific">Agaribacillus aureus</name>
    <dbReference type="NCBI Taxonomy" id="3051825"/>
    <lineage>
        <taxon>Bacteria</taxon>
        <taxon>Pseudomonadati</taxon>
        <taxon>Bacteroidota</taxon>
        <taxon>Cytophagia</taxon>
        <taxon>Cytophagales</taxon>
        <taxon>Splendidivirgaceae</taxon>
        <taxon>Agaribacillus</taxon>
    </lineage>
</organism>
<comment type="caution">
    <text evidence="2">The sequence shown here is derived from an EMBL/GenBank/DDBJ whole genome shotgun (WGS) entry which is preliminary data.</text>
</comment>
<reference evidence="2" key="1">
    <citation type="submission" date="2023-06" db="EMBL/GenBank/DDBJ databases">
        <title>Genomic of Agaribacillus aureum.</title>
        <authorList>
            <person name="Wang G."/>
        </authorList>
    </citation>
    <scope>NUCLEOTIDE SEQUENCE</scope>
    <source>
        <strain evidence="2">BMA12</strain>
    </source>
</reference>
<proteinExistence type="predicted"/>
<evidence type="ECO:0000259" key="1">
    <source>
        <dbReference type="Pfam" id="PF01370"/>
    </source>
</evidence>
<evidence type="ECO:0000313" key="3">
    <source>
        <dbReference type="Proteomes" id="UP001172083"/>
    </source>
</evidence>
<dbReference type="EMBL" id="JAUJEB010000006">
    <property type="protein sequence ID" value="MDN5215083.1"/>
    <property type="molecule type" value="Genomic_DNA"/>
</dbReference>
<dbReference type="Proteomes" id="UP001172083">
    <property type="component" value="Unassembled WGS sequence"/>
</dbReference>
<keyword evidence="3" id="KW-1185">Reference proteome</keyword>
<dbReference type="SUPFAM" id="SSF51735">
    <property type="entry name" value="NAD(P)-binding Rossmann-fold domains"/>
    <property type="match status" value="1"/>
</dbReference>
<dbReference type="InterPro" id="IPR050177">
    <property type="entry name" value="Lipid_A_modif_metabolic_enz"/>
</dbReference>
<dbReference type="InterPro" id="IPR036291">
    <property type="entry name" value="NAD(P)-bd_dom_sf"/>
</dbReference>
<feature type="domain" description="NAD-dependent epimerase/dehydratase" evidence="1">
    <location>
        <begin position="3"/>
        <end position="224"/>
    </location>
</feature>
<dbReference type="InterPro" id="IPR001509">
    <property type="entry name" value="Epimerase_deHydtase"/>
</dbReference>
<dbReference type="RefSeq" id="WP_346760422.1">
    <property type="nucleotide sequence ID" value="NZ_JAUJEB010000006.1"/>
</dbReference>
<gene>
    <name evidence="2" type="ORF">QQ020_23580</name>
</gene>
<dbReference type="Gene3D" id="3.40.50.720">
    <property type="entry name" value="NAD(P)-binding Rossmann-like Domain"/>
    <property type="match status" value="1"/>
</dbReference>
<accession>A0ABT8LBD9</accession>
<dbReference type="PANTHER" id="PTHR43245">
    <property type="entry name" value="BIFUNCTIONAL POLYMYXIN RESISTANCE PROTEIN ARNA"/>
    <property type="match status" value="1"/>
</dbReference>
<name>A0ABT8LBD9_9BACT</name>
<evidence type="ECO:0000313" key="2">
    <source>
        <dbReference type="EMBL" id="MDN5215083.1"/>
    </source>
</evidence>
<protein>
    <submittedName>
        <fullName evidence="2">NAD-dependent epimerase/dehydratase family protein</fullName>
    </submittedName>
</protein>